<organism evidence="1 2">
    <name type="scientific">Mesorhizobium opportunistum</name>
    <dbReference type="NCBI Taxonomy" id="593909"/>
    <lineage>
        <taxon>Bacteria</taxon>
        <taxon>Pseudomonadati</taxon>
        <taxon>Pseudomonadota</taxon>
        <taxon>Alphaproteobacteria</taxon>
        <taxon>Hyphomicrobiales</taxon>
        <taxon>Phyllobacteriaceae</taxon>
        <taxon>Mesorhizobium</taxon>
    </lineage>
</organism>
<reference evidence="1 2" key="1">
    <citation type="journal article" date="2024" name="Proc. Natl. Acad. Sci. U.S.A.">
        <title>The evolutionary genomics of adaptation to stress in wild rhizobium bacteria.</title>
        <authorList>
            <person name="Kehlet-Delgado H."/>
            <person name="Montoya A.P."/>
            <person name="Jensen K.T."/>
            <person name="Wendlandt C.E."/>
            <person name="Dexheimer C."/>
            <person name="Roberts M."/>
            <person name="Torres Martinez L."/>
            <person name="Friesen M.L."/>
            <person name="Griffitts J.S."/>
            <person name="Porter S.S."/>
        </authorList>
    </citation>
    <scope>NUCLEOTIDE SEQUENCE [LARGE SCALE GENOMIC DNA]</scope>
    <source>
        <strain evidence="1 2">M0729</strain>
    </source>
</reference>
<gene>
    <name evidence="1" type="ORF">NKI33_21200</name>
</gene>
<proteinExistence type="predicted"/>
<dbReference type="EMBL" id="JAMYPJ010000033">
    <property type="protein sequence ID" value="MER8935464.1"/>
    <property type="molecule type" value="Genomic_DNA"/>
</dbReference>
<dbReference type="Proteomes" id="UP001464387">
    <property type="component" value="Unassembled WGS sequence"/>
</dbReference>
<evidence type="ECO:0008006" key="3">
    <source>
        <dbReference type="Google" id="ProtNLM"/>
    </source>
</evidence>
<accession>A0ABV1YJZ4</accession>
<name>A0ABV1YJZ4_9HYPH</name>
<keyword evidence="2" id="KW-1185">Reference proteome</keyword>
<evidence type="ECO:0000313" key="2">
    <source>
        <dbReference type="Proteomes" id="UP001464387"/>
    </source>
</evidence>
<evidence type="ECO:0000313" key="1">
    <source>
        <dbReference type="EMBL" id="MER8935464.1"/>
    </source>
</evidence>
<protein>
    <recommendedName>
        <fullName evidence="3">DUF768 domain-containing protein</fullName>
    </recommendedName>
</protein>
<dbReference type="RefSeq" id="WP_287389146.1">
    <property type="nucleotide sequence ID" value="NZ_JAMYMT010000027.1"/>
</dbReference>
<comment type="caution">
    <text evidence="1">The sequence shown here is derived from an EMBL/GenBank/DDBJ whole genome shotgun (WGS) entry which is preliminary data.</text>
</comment>
<sequence>MTDDPVAISDLADSAMEAADEAGIATTEITDEVPSVFDVIAEAMDHREGGTP</sequence>